<dbReference type="Proteomes" id="UP000189966">
    <property type="component" value="Unassembled WGS sequence"/>
</dbReference>
<protein>
    <submittedName>
        <fullName evidence="3">Uncharacterized protein</fullName>
    </submittedName>
</protein>
<accession>A0A1T5HWT1</accession>
<proteinExistence type="predicted"/>
<dbReference type="OrthoDB" id="9342527at2"/>
<evidence type="ECO:0000256" key="1">
    <source>
        <dbReference type="SAM" id="MobiDB-lite"/>
    </source>
</evidence>
<evidence type="ECO:0000313" key="4">
    <source>
        <dbReference type="Proteomes" id="UP000189966"/>
    </source>
</evidence>
<feature type="compositionally biased region" description="Low complexity" evidence="1">
    <location>
        <begin position="47"/>
        <end position="60"/>
    </location>
</feature>
<feature type="signal peptide" evidence="2">
    <location>
        <begin position="1"/>
        <end position="28"/>
    </location>
</feature>
<reference evidence="3 4" key="1">
    <citation type="submission" date="2017-02" db="EMBL/GenBank/DDBJ databases">
        <authorList>
            <person name="Peterson S.W."/>
        </authorList>
    </citation>
    <scope>NUCLEOTIDE SEQUENCE [LARGE SCALE GENOMIC DNA]</scope>
    <source>
        <strain evidence="4">type strain: NCCB 100098</strain>
    </source>
</reference>
<keyword evidence="2" id="KW-0732">Signal</keyword>
<evidence type="ECO:0000313" key="3">
    <source>
        <dbReference type="EMBL" id="SKC31212.1"/>
    </source>
</evidence>
<gene>
    <name evidence="3" type="ORF">CZ809_00690</name>
</gene>
<dbReference type="RefSeq" id="WP_080156027.1">
    <property type="nucleotide sequence ID" value="NZ_CP175535.1"/>
</dbReference>
<dbReference type="EMBL" id="FUZI01000001">
    <property type="protein sequence ID" value="SKC31212.1"/>
    <property type="molecule type" value="Genomic_DNA"/>
</dbReference>
<sequence length="375" mass="43883">MKTLNHTIRFYLSLPLSLCVFYTATANAAPLAQNSLDKNQTETSVLPQTTTPSNDTNDDNTPYKMKQWIDSSQQSMTDSVHTVGEYIDQSLTKDENEAELTNRSYLRIRQRAIYSYRGKLENDFKVYFKLDLPHVKRDWKLILDSEPSDYDSLESKQRGIASGSKTQNGDTVGGFRLQDAQFGNWSSDFDIGIKLKFPIDPFVKARLTRVDNVSKNWTTQLEQEVFYYHSKGFGSLTQLSGFYALTSDHKNIFRTTTSAQYLQEDDKWELVQQFNVYQRATERDLFEYSMGISADTDEMKEITNYWVSAEWKRRVYKHWLYLAARPQLEFPRDYNYHANLGIMIELEMFFSKNRKIDELGRYIPKPVKQRNLTEQ</sequence>
<organism evidence="3 4">
    <name type="scientific">Photobacterium piscicola</name>
    <dbReference type="NCBI Taxonomy" id="1378299"/>
    <lineage>
        <taxon>Bacteria</taxon>
        <taxon>Pseudomonadati</taxon>
        <taxon>Pseudomonadota</taxon>
        <taxon>Gammaproteobacteria</taxon>
        <taxon>Vibrionales</taxon>
        <taxon>Vibrionaceae</taxon>
        <taxon>Photobacterium</taxon>
    </lineage>
</organism>
<name>A0A1T5HWT1_9GAMM</name>
<dbReference type="AlphaFoldDB" id="A0A1T5HWT1"/>
<evidence type="ECO:0000256" key="2">
    <source>
        <dbReference type="SAM" id="SignalP"/>
    </source>
</evidence>
<feature type="region of interest" description="Disordered" evidence="1">
    <location>
        <begin position="41"/>
        <end position="60"/>
    </location>
</feature>
<feature type="chain" id="PRO_5013273277" evidence="2">
    <location>
        <begin position="29"/>
        <end position="375"/>
    </location>
</feature>